<comment type="function">
    <text evidence="8">Probably a riboflavin-binding protein that interacts with the energy-coupling factor (ECF) ABC-transporter complex.</text>
</comment>
<dbReference type="InterPro" id="IPR025720">
    <property type="entry name" value="RibU"/>
</dbReference>
<keyword evidence="4 8" id="KW-1003">Cell membrane</keyword>
<dbReference type="AlphaFoldDB" id="A0A429ZP69"/>
<dbReference type="OrthoDB" id="9809216at2"/>
<dbReference type="PANTHER" id="PTHR38438">
    <property type="entry name" value="RIBOFLAVIN TRANSPORTER RIBU"/>
    <property type="match status" value="1"/>
</dbReference>
<dbReference type="GeneID" id="98568282"/>
<keyword evidence="7 8" id="KW-0472">Membrane</keyword>
<organism evidence="10 11">
    <name type="scientific">Vagococcus salmoninarum</name>
    <dbReference type="NCBI Taxonomy" id="2739"/>
    <lineage>
        <taxon>Bacteria</taxon>
        <taxon>Bacillati</taxon>
        <taxon>Bacillota</taxon>
        <taxon>Bacilli</taxon>
        <taxon>Lactobacillales</taxon>
        <taxon>Enterococcaceae</taxon>
        <taxon>Vagococcus</taxon>
    </lineage>
</organism>
<dbReference type="PIRSF" id="PIRSF037778">
    <property type="entry name" value="UCP037778_transp_RibU"/>
    <property type="match status" value="1"/>
</dbReference>
<reference evidence="10 11" key="1">
    <citation type="submission" date="2017-05" db="EMBL/GenBank/DDBJ databases">
        <title>Vagococcus spp. assemblies.</title>
        <authorList>
            <person name="Gulvik C.A."/>
        </authorList>
    </citation>
    <scope>NUCLEOTIDE SEQUENCE [LARGE SCALE GENOMIC DNA]</scope>
    <source>
        <strain evidence="10 11">NCFB 2777</strain>
    </source>
</reference>
<evidence type="ECO:0000256" key="4">
    <source>
        <dbReference type="ARBA" id="ARBA00022475"/>
    </source>
</evidence>
<comment type="caution">
    <text evidence="10">The sequence shown here is derived from an EMBL/GenBank/DDBJ whole genome shotgun (WGS) entry which is preliminary data.</text>
</comment>
<feature type="transmembrane region" description="Helical" evidence="9">
    <location>
        <begin position="110"/>
        <end position="131"/>
    </location>
</feature>
<comment type="subcellular location">
    <subcellularLocation>
        <location evidence="1">Cell membrane</location>
        <topology evidence="1">Multi-pass membrane protein</topology>
    </subcellularLocation>
</comment>
<name>A0A429ZP69_9ENTE</name>
<keyword evidence="3 8" id="KW-0813">Transport</keyword>
<gene>
    <name evidence="10" type="ORF">CBF35_07870</name>
</gene>
<evidence type="ECO:0000256" key="1">
    <source>
        <dbReference type="ARBA" id="ARBA00004651"/>
    </source>
</evidence>
<dbReference type="Proteomes" id="UP000287239">
    <property type="component" value="Unassembled WGS sequence"/>
</dbReference>
<keyword evidence="11" id="KW-1185">Reference proteome</keyword>
<dbReference type="PANTHER" id="PTHR38438:SF1">
    <property type="entry name" value="RIBOFLAVIN TRANSPORTER RIBU"/>
    <property type="match status" value="1"/>
</dbReference>
<keyword evidence="6 9" id="KW-1133">Transmembrane helix</keyword>
<evidence type="ECO:0000256" key="6">
    <source>
        <dbReference type="ARBA" id="ARBA00022989"/>
    </source>
</evidence>
<accession>A0A429ZP69</accession>
<evidence type="ECO:0000256" key="8">
    <source>
        <dbReference type="PIRNR" id="PIRNR037778"/>
    </source>
</evidence>
<evidence type="ECO:0000256" key="2">
    <source>
        <dbReference type="ARBA" id="ARBA00005540"/>
    </source>
</evidence>
<proteinExistence type="inferred from homology"/>
<dbReference type="GO" id="GO:0005886">
    <property type="term" value="C:plasma membrane"/>
    <property type="evidence" value="ECO:0007669"/>
    <property type="project" value="UniProtKB-SubCell"/>
</dbReference>
<dbReference type="Gene3D" id="1.10.1760.20">
    <property type="match status" value="1"/>
</dbReference>
<evidence type="ECO:0000256" key="7">
    <source>
        <dbReference type="ARBA" id="ARBA00023136"/>
    </source>
</evidence>
<dbReference type="Pfam" id="PF12822">
    <property type="entry name" value="ECF_trnsprt"/>
    <property type="match status" value="1"/>
</dbReference>
<comment type="similarity">
    <text evidence="2 8">Belongs to the prokaryotic riboflavin transporter (P-RFT) (TC 2.A.87) family.</text>
</comment>
<dbReference type="InterPro" id="IPR024529">
    <property type="entry name" value="ECF_trnsprt_substrate-spec"/>
</dbReference>
<feature type="transmembrane region" description="Helical" evidence="9">
    <location>
        <begin position="12"/>
        <end position="33"/>
    </location>
</feature>
<feature type="transmembrane region" description="Helical" evidence="9">
    <location>
        <begin position="79"/>
        <end position="98"/>
    </location>
</feature>
<feature type="transmembrane region" description="Helical" evidence="9">
    <location>
        <begin position="151"/>
        <end position="174"/>
    </location>
</feature>
<evidence type="ECO:0000256" key="5">
    <source>
        <dbReference type="ARBA" id="ARBA00022692"/>
    </source>
</evidence>
<dbReference type="GO" id="GO:0032217">
    <property type="term" value="F:riboflavin transmembrane transporter activity"/>
    <property type="evidence" value="ECO:0007669"/>
    <property type="project" value="UniProtKB-UniRule"/>
</dbReference>
<evidence type="ECO:0000313" key="10">
    <source>
        <dbReference type="EMBL" id="RST95468.1"/>
    </source>
</evidence>
<evidence type="ECO:0000256" key="3">
    <source>
        <dbReference type="ARBA" id="ARBA00022448"/>
    </source>
</evidence>
<evidence type="ECO:0000256" key="9">
    <source>
        <dbReference type="SAM" id="Phobius"/>
    </source>
</evidence>
<dbReference type="EMBL" id="NGJU01000010">
    <property type="protein sequence ID" value="RST95468.1"/>
    <property type="molecule type" value="Genomic_DNA"/>
</dbReference>
<keyword evidence="5 9" id="KW-0812">Transmembrane</keyword>
<protein>
    <recommendedName>
        <fullName evidence="8">Riboflavin transporter</fullName>
    </recommendedName>
</protein>
<sequence>MRRSKTQKMVGIAMLAAIGYILMYLAFPVIPGFQFMKVDLSEIPILIATYLFGPVAGITTAFIRSLLYFLTRGGGLESLIGNLSSFVAAITFVLPAYFLTKSHRSKHSLYFGLGVGTLVMTIGMSLMNYYFALPLYFKVLNFDVGLPFIQYVLVAVIPFNLIKGVIVSGVFVLVHGKLLPWLIKKQGLPQTNQLKSTK</sequence>
<dbReference type="RefSeq" id="WP_126779829.1">
    <property type="nucleotide sequence ID" value="NZ_NGJU01000010.1"/>
</dbReference>
<feature type="transmembrane region" description="Helical" evidence="9">
    <location>
        <begin position="45"/>
        <end position="67"/>
    </location>
</feature>
<evidence type="ECO:0000313" key="11">
    <source>
        <dbReference type="Proteomes" id="UP000287239"/>
    </source>
</evidence>